<dbReference type="PANTHER" id="PTHR46623:SF6">
    <property type="entry name" value="ALPHA_BETA-HYDROLASES SUPERFAMILY PROTEIN"/>
    <property type="match status" value="1"/>
</dbReference>
<dbReference type="InterPro" id="IPR029058">
    <property type="entry name" value="AB_hydrolase_fold"/>
</dbReference>
<dbReference type="InterPro" id="IPR051049">
    <property type="entry name" value="Dienelactone_hydrolase-like"/>
</dbReference>
<dbReference type="PANTHER" id="PTHR46623">
    <property type="entry name" value="CARBOXYMETHYLENEBUTENOLIDASE-RELATED"/>
    <property type="match status" value="1"/>
</dbReference>
<keyword evidence="2" id="KW-0378">Hydrolase</keyword>
<dbReference type="SUPFAM" id="SSF53474">
    <property type="entry name" value="alpha/beta-Hydrolases"/>
    <property type="match status" value="1"/>
</dbReference>
<dbReference type="Gene3D" id="3.40.50.1820">
    <property type="entry name" value="alpha/beta hydrolase"/>
    <property type="match status" value="1"/>
</dbReference>
<dbReference type="Proteomes" id="UP000609879">
    <property type="component" value="Unassembled WGS sequence"/>
</dbReference>
<feature type="domain" description="Dienelactone hydrolase" evidence="1">
    <location>
        <begin position="4"/>
        <end position="186"/>
    </location>
</feature>
<dbReference type="EMBL" id="BOMI01000125">
    <property type="protein sequence ID" value="GID77699.1"/>
    <property type="molecule type" value="Genomic_DNA"/>
</dbReference>
<dbReference type="InterPro" id="IPR002925">
    <property type="entry name" value="Dienelactn_hydro"/>
</dbReference>
<sequence length="188" mass="20342">MASVALFHSVYGLRPAMLTAAERLRAAGHTVVAPDLYGLPPADTVEEGFTLADKVGWAAITDRARAALRDLPPETVLAGFSMGVGVVEALLPERPRAAGVLLVASAGSLSRVPPGLRAQLHVADPDPEFVPPESVQRWTESMARAGAAFEVYRYPGVGHLWPDEDLSDYDRPAADRLWQRCEEFLRLS</sequence>
<dbReference type="RefSeq" id="WP_203771918.1">
    <property type="nucleotide sequence ID" value="NZ_BAAABO010000021.1"/>
</dbReference>
<name>A0ABQ3YCK4_9ACTN</name>
<gene>
    <name evidence="2" type="ORF">Ade02nite_63400</name>
</gene>
<dbReference type="GO" id="GO:0016787">
    <property type="term" value="F:hydrolase activity"/>
    <property type="evidence" value="ECO:0007669"/>
    <property type="project" value="UniProtKB-KW"/>
</dbReference>
<dbReference type="Pfam" id="PF01738">
    <property type="entry name" value="DLH"/>
    <property type="match status" value="1"/>
</dbReference>
<organism evidence="2 3">
    <name type="scientific">Paractinoplanes deccanensis</name>
    <dbReference type="NCBI Taxonomy" id="113561"/>
    <lineage>
        <taxon>Bacteria</taxon>
        <taxon>Bacillati</taxon>
        <taxon>Actinomycetota</taxon>
        <taxon>Actinomycetes</taxon>
        <taxon>Micromonosporales</taxon>
        <taxon>Micromonosporaceae</taxon>
        <taxon>Paractinoplanes</taxon>
    </lineage>
</organism>
<accession>A0ABQ3YCK4</accession>
<evidence type="ECO:0000313" key="3">
    <source>
        <dbReference type="Proteomes" id="UP000609879"/>
    </source>
</evidence>
<reference evidence="2 3" key="1">
    <citation type="submission" date="2021-01" db="EMBL/GenBank/DDBJ databases">
        <title>Whole genome shotgun sequence of Actinoplanes deccanensis NBRC 13994.</title>
        <authorList>
            <person name="Komaki H."/>
            <person name="Tamura T."/>
        </authorList>
    </citation>
    <scope>NUCLEOTIDE SEQUENCE [LARGE SCALE GENOMIC DNA]</scope>
    <source>
        <strain evidence="2 3">NBRC 13994</strain>
    </source>
</reference>
<evidence type="ECO:0000313" key="2">
    <source>
        <dbReference type="EMBL" id="GID77699.1"/>
    </source>
</evidence>
<comment type="caution">
    <text evidence="2">The sequence shown here is derived from an EMBL/GenBank/DDBJ whole genome shotgun (WGS) entry which is preliminary data.</text>
</comment>
<evidence type="ECO:0000259" key="1">
    <source>
        <dbReference type="Pfam" id="PF01738"/>
    </source>
</evidence>
<protein>
    <submittedName>
        <fullName evidence="2">Dienelactone hydrolase</fullName>
    </submittedName>
</protein>
<keyword evidence="3" id="KW-1185">Reference proteome</keyword>
<proteinExistence type="predicted"/>